<dbReference type="InterPro" id="IPR011777">
    <property type="entry name" value="Geranylgeranyl_Rdtase_fam"/>
</dbReference>
<dbReference type="GO" id="GO:0016628">
    <property type="term" value="F:oxidoreductase activity, acting on the CH-CH group of donors, NAD or NADP as acceptor"/>
    <property type="evidence" value="ECO:0007669"/>
    <property type="project" value="InterPro"/>
</dbReference>
<dbReference type="Proteomes" id="UP000297597">
    <property type="component" value="Unassembled WGS sequence"/>
</dbReference>
<feature type="domain" description="FAD-binding" evidence="1">
    <location>
        <begin position="3"/>
        <end position="314"/>
    </location>
</feature>
<keyword evidence="2" id="KW-0503">Monooxygenase</keyword>
<accession>A0A4Y7RSH6</accession>
<evidence type="ECO:0000313" key="2">
    <source>
        <dbReference type="EMBL" id="TEB11700.1"/>
    </source>
</evidence>
<dbReference type="RefSeq" id="WP_134213372.1">
    <property type="nucleotide sequence ID" value="NZ_QFFZ01000012.1"/>
</dbReference>
<keyword evidence="3" id="KW-1185">Reference proteome</keyword>
<dbReference type="EC" id="1.14.13.9" evidence="2"/>
<dbReference type="InterPro" id="IPR036188">
    <property type="entry name" value="FAD/NAD-bd_sf"/>
</dbReference>
<keyword evidence="2" id="KW-0560">Oxidoreductase</keyword>
<dbReference type="Pfam" id="PF01494">
    <property type="entry name" value="FAD_binding_3"/>
    <property type="match status" value="1"/>
</dbReference>
<dbReference type="GO" id="GO:0071949">
    <property type="term" value="F:FAD binding"/>
    <property type="evidence" value="ECO:0007669"/>
    <property type="project" value="InterPro"/>
</dbReference>
<dbReference type="OrthoDB" id="9806565at2"/>
<evidence type="ECO:0000259" key="1">
    <source>
        <dbReference type="Pfam" id="PF01494"/>
    </source>
</evidence>
<dbReference type="InterPro" id="IPR002938">
    <property type="entry name" value="FAD-bd"/>
</dbReference>
<sequence>MNYDVLVIGGGPAGCRTAGLIAKKGYKVLVAEEHRNVGEPVQCAGLVSPRTLKTAEISCDNLVLNKIHGAYVHSPGGQILAIRGKETYALVIDRSAFDRGLCDAARQAGAEILTGVRAGVKDYYPEGVQIVLKTEGWERTAAASLLIGADGPNSGVARSINAGRSNDIVSMYAAEVELRCPERDMVHIFLGEDVAAGWFGWLIPVDGKRARVGTGVSKGRNSRPRLCFQRMVQAYPDIFKGMQVIRGTGGIVPIGFPARIYGERTMLVGDAACQTKPLSGGGLFLGLTGAGICSKVAAEALLKGRFSVEQLARYQFLWEKEMADEIQTALSHRKIFLNMKDKEMDMLLRFFNRPLWKYIISRYGDIDYPSWLACKLAFARPWAEKFVLSRLEKMVRRTS</sequence>
<proteinExistence type="predicted"/>
<comment type="caution">
    <text evidence="2">The sequence shown here is derived from an EMBL/GenBank/DDBJ whole genome shotgun (WGS) entry which is preliminary data.</text>
</comment>
<reference evidence="2 3" key="1">
    <citation type="journal article" date="2018" name="Environ. Microbiol.">
        <title>Novel energy conservation strategies and behaviour of Pelotomaculum schinkii driving syntrophic propionate catabolism.</title>
        <authorList>
            <person name="Hidalgo-Ahumada C.A.P."/>
            <person name="Nobu M.K."/>
            <person name="Narihiro T."/>
            <person name="Tamaki H."/>
            <person name="Liu W.T."/>
            <person name="Kamagata Y."/>
            <person name="Stams A.J.M."/>
            <person name="Imachi H."/>
            <person name="Sousa D.Z."/>
        </authorList>
    </citation>
    <scope>NUCLEOTIDE SEQUENCE [LARGE SCALE GENOMIC DNA]</scope>
    <source>
        <strain evidence="2 3">MGP</strain>
    </source>
</reference>
<organism evidence="2 3">
    <name type="scientific">Pelotomaculum propionicicum</name>
    <dbReference type="NCBI Taxonomy" id="258475"/>
    <lineage>
        <taxon>Bacteria</taxon>
        <taxon>Bacillati</taxon>
        <taxon>Bacillota</taxon>
        <taxon>Clostridia</taxon>
        <taxon>Eubacteriales</taxon>
        <taxon>Desulfotomaculaceae</taxon>
        <taxon>Pelotomaculum</taxon>
    </lineage>
</organism>
<protein>
    <submittedName>
        <fullName evidence="2">Kynurenine 3-monooxygenase</fullName>
        <ecNumber evidence="2">1.14.13.9</ecNumber>
    </submittedName>
</protein>
<dbReference type="GO" id="GO:0004502">
    <property type="term" value="F:kynurenine 3-monooxygenase activity"/>
    <property type="evidence" value="ECO:0007669"/>
    <property type="project" value="UniProtKB-EC"/>
</dbReference>
<evidence type="ECO:0000313" key="3">
    <source>
        <dbReference type="Proteomes" id="UP000297597"/>
    </source>
</evidence>
<dbReference type="PANTHER" id="PTHR42685:SF18">
    <property type="entry name" value="DIGERANYLGERANYLGLYCEROPHOSPHOLIPID REDUCTASE"/>
    <property type="match status" value="1"/>
</dbReference>
<dbReference type="NCBIfam" id="TIGR02032">
    <property type="entry name" value="GG-red-SF"/>
    <property type="match status" value="1"/>
</dbReference>
<dbReference type="PRINTS" id="PR00420">
    <property type="entry name" value="RNGMNOXGNASE"/>
</dbReference>
<dbReference type="PANTHER" id="PTHR42685">
    <property type="entry name" value="GERANYLGERANYL DIPHOSPHATE REDUCTASE"/>
    <property type="match status" value="1"/>
</dbReference>
<gene>
    <name evidence="2" type="primary">kmo</name>
    <name evidence="2" type="ORF">Pmgp_01496</name>
</gene>
<name>A0A4Y7RSH6_9FIRM</name>
<dbReference type="SUPFAM" id="SSF51905">
    <property type="entry name" value="FAD/NAD(P)-binding domain"/>
    <property type="match status" value="1"/>
</dbReference>
<dbReference type="EMBL" id="QFFZ01000012">
    <property type="protein sequence ID" value="TEB11700.1"/>
    <property type="molecule type" value="Genomic_DNA"/>
</dbReference>
<dbReference type="InterPro" id="IPR050407">
    <property type="entry name" value="Geranylgeranyl_reductase"/>
</dbReference>
<dbReference type="AlphaFoldDB" id="A0A4Y7RSH6"/>
<dbReference type="Gene3D" id="3.50.50.60">
    <property type="entry name" value="FAD/NAD(P)-binding domain"/>
    <property type="match status" value="1"/>
</dbReference>